<proteinExistence type="predicted"/>
<gene>
    <name evidence="2" type="ORF">BCR36DRAFT_257804</name>
</gene>
<feature type="transmembrane region" description="Helical" evidence="1">
    <location>
        <begin position="25"/>
        <end position="48"/>
    </location>
</feature>
<dbReference type="EMBL" id="MCFH01000021">
    <property type="protein sequence ID" value="ORX50302.1"/>
    <property type="molecule type" value="Genomic_DNA"/>
</dbReference>
<accession>A0A1Y1V9G7</accession>
<evidence type="ECO:0000313" key="3">
    <source>
        <dbReference type="Proteomes" id="UP000193719"/>
    </source>
</evidence>
<protein>
    <submittedName>
        <fullName evidence="2">Uncharacterized protein</fullName>
    </submittedName>
</protein>
<sequence length="132" mass="15396">LSSPFNLMITELSNMVNKTQYFNPFFSWIIVVYTYFSIAYTLVIRIVIAHTEITGRVDVYINNKKTGKNDKFDDSILNYFNGALYFPLGILCTVFIFLIFQKFITEDNNESRNVLSVLLHSTLSRMIFGKFF</sequence>
<dbReference type="OrthoDB" id="10643905at2759"/>
<organism evidence="2 3">
    <name type="scientific">Piromyces finnis</name>
    <dbReference type="NCBI Taxonomy" id="1754191"/>
    <lineage>
        <taxon>Eukaryota</taxon>
        <taxon>Fungi</taxon>
        <taxon>Fungi incertae sedis</taxon>
        <taxon>Chytridiomycota</taxon>
        <taxon>Chytridiomycota incertae sedis</taxon>
        <taxon>Neocallimastigomycetes</taxon>
        <taxon>Neocallimastigales</taxon>
        <taxon>Neocallimastigaceae</taxon>
        <taxon>Piromyces</taxon>
    </lineage>
</organism>
<feature type="non-terminal residue" evidence="2">
    <location>
        <position position="1"/>
    </location>
</feature>
<keyword evidence="3" id="KW-1185">Reference proteome</keyword>
<keyword evidence="1" id="KW-0472">Membrane</keyword>
<evidence type="ECO:0000313" key="2">
    <source>
        <dbReference type="EMBL" id="ORX50302.1"/>
    </source>
</evidence>
<dbReference type="Proteomes" id="UP000193719">
    <property type="component" value="Unassembled WGS sequence"/>
</dbReference>
<reference evidence="2 3" key="2">
    <citation type="submission" date="2016-08" db="EMBL/GenBank/DDBJ databases">
        <title>Pervasive Adenine N6-methylation of Active Genes in Fungi.</title>
        <authorList>
            <consortium name="DOE Joint Genome Institute"/>
            <person name="Mondo S.J."/>
            <person name="Dannebaum R.O."/>
            <person name="Kuo R.C."/>
            <person name="Labutti K."/>
            <person name="Haridas S."/>
            <person name="Kuo A."/>
            <person name="Salamov A."/>
            <person name="Ahrendt S.R."/>
            <person name="Lipzen A."/>
            <person name="Sullivan W."/>
            <person name="Andreopoulos W.B."/>
            <person name="Clum A."/>
            <person name="Lindquist E."/>
            <person name="Daum C."/>
            <person name="Ramamoorthy G.K."/>
            <person name="Gryganskyi A."/>
            <person name="Culley D."/>
            <person name="Magnuson J.K."/>
            <person name="James T.Y."/>
            <person name="O'Malley M.A."/>
            <person name="Stajich J.E."/>
            <person name="Spatafora J.W."/>
            <person name="Visel A."/>
            <person name="Grigoriev I.V."/>
        </authorList>
    </citation>
    <scope>NUCLEOTIDE SEQUENCE [LARGE SCALE GENOMIC DNA]</scope>
    <source>
        <strain evidence="3">finn</strain>
    </source>
</reference>
<evidence type="ECO:0000256" key="1">
    <source>
        <dbReference type="SAM" id="Phobius"/>
    </source>
</evidence>
<name>A0A1Y1V9G7_9FUNG</name>
<dbReference type="AlphaFoldDB" id="A0A1Y1V9G7"/>
<feature type="transmembrane region" description="Helical" evidence="1">
    <location>
        <begin position="76"/>
        <end position="100"/>
    </location>
</feature>
<reference evidence="2 3" key="1">
    <citation type="submission" date="2016-08" db="EMBL/GenBank/DDBJ databases">
        <title>Genomes of anaerobic fungi encode conserved fungal cellulosomes for biomass hydrolysis.</title>
        <authorList>
            <consortium name="DOE Joint Genome Institute"/>
            <person name="Haitjema C.H."/>
            <person name="Gilmore S.P."/>
            <person name="Henske J.K."/>
            <person name="Solomon K.V."/>
            <person name="De Groot R."/>
            <person name="Kuo A."/>
            <person name="Mondo S.J."/>
            <person name="Salamov A.A."/>
            <person name="Labutti K."/>
            <person name="Zhao Z."/>
            <person name="Chiniquy J."/>
            <person name="Barry K."/>
            <person name="Brewer H.M."/>
            <person name="Purvine S.O."/>
            <person name="Wright A.T."/>
            <person name="Boxma B."/>
            <person name="Van Alen T."/>
            <person name="Hackstein J.H."/>
            <person name="Baker S.E."/>
            <person name="Grigoriev I.V."/>
            <person name="O'Malley M.A."/>
        </authorList>
    </citation>
    <scope>NUCLEOTIDE SEQUENCE [LARGE SCALE GENOMIC DNA]</scope>
    <source>
        <strain evidence="3">finn</strain>
    </source>
</reference>
<comment type="caution">
    <text evidence="2">The sequence shown here is derived from an EMBL/GenBank/DDBJ whole genome shotgun (WGS) entry which is preliminary data.</text>
</comment>
<feature type="non-terminal residue" evidence="2">
    <location>
        <position position="132"/>
    </location>
</feature>
<keyword evidence="1" id="KW-1133">Transmembrane helix</keyword>
<keyword evidence="1" id="KW-0812">Transmembrane</keyword>